<evidence type="ECO:0000259" key="9">
    <source>
        <dbReference type="PROSITE" id="PS51379"/>
    </source>
</evidence>
<evidence type="ECO:0000256" key="4">
    <source>
        <dbReference type="ARBA" id="ARBA00022723"/>
    </source>
</evidence>
<accession>A0A1G9I3S2</accession>
<comment type="cofactor">
    <cofactor evidence="1">
        <name>FAD</name>
        <dbReference type="ChEBI" id="CHEBI:57692"/>
    </cofactor>
</comment>
<evidence type="ECO:0000256" key="3">
    <source>
        <dbReference type="ARBA" id="ARBA00022485"/>
    </source>
</evidence>
<evidence type="ECO:0000256" key="2">
    <source>
        <dbReference type="ARBA" id="ARBA00006561"/>
    </source>
</evidence>
<dbReference type="Proteomes" id="UP000199476">
    <property type="component" value="Unassembled WGS sequence"/>
</dbReference>
<proteinExistence type="inferred from homology"/>
<dbReference type="GO" id="GO:0046872">
    <property type="term" value="F:metal ion binding"/>
    <property type="evidence" value="ECO:0007669"/>
    <property type="project" value="UniProtKB-KW"/>
</dbReference>
<keyword evidence="4" id="KW-0479">Metal-binding</keyword>
<dbReference type="PROSITE" id="PS00198">
    <property type="entry name" value="4FE4S_FER_1"/>
    <property type="match status" value="1"/>
</dbReference>
<dbReference type="Gene3D" id="3.30.70.20">
    <property type="match status" value="2"/>
</dbReference>
<sequence>MPDPVVVVGGGIAGIQAATDLAEMGVPVYLVESGPSLGGRMAQLDKTFPTNDCSTCILAPKITDCFTHENVTTYTMTELMNLSGEPGDFQVKLKKKPRYVDEEKCTGCGDCLDKCPVTIEDEYNMGMDEHGAIHMYRPQSVPNVAVIDEENCRKLQEDKCGVCEKVCNFDAVDYDQVERHFTVKAASVVFAAGYEAFDGTVVDQYRYDEHENVVTSLEYERILNASGPTDGHIVRPSDGEEAEKVAFIHCAGSRDRRCDHNYCSSVCCMYSLKHAFITKEHRDEIEVDMYYMDMRSFSKGFERYYNRAQETEGINFVRSRVAEIEEGEHQGDVRLKVTEGDDGFAAEDYDLVVLASGMEPTEKMHETLQDLRVRTNKYGFAAEDEFDPLSTSRDGVYACGVVNGPKDIPESVMGASGSAALAARHSVLDVQELGFEEAKVKEDRIVENERTRVGVFVCHCGTNIAGVIDVEEVAERAAEIPFVEHSEEVVYLCSSDSQDLIADRIEEHELNRVVIASCTPRTHEPLFRDAVERSGLNPYLMEMTNIRDQGSWVHKEEPEKATEKSFELIKGTVSSVKNAIPLQRGEVDNIARGLVIGGGVSGMTSALELAELGFPVALVEKEKELGGHANKLKQSLEGRPVEPHIDRLKQKVREHELIDLYCGHELKDISGFVGNFTLELDPPVVDEARSEEDELIEVEGGTVVVATGGEEHTPQEYDYEMSDKVVTQLELDERLEDGVPEADSIYMIQCVGSREDDRPYCSRICCSQALRNAIYIKERSPETEINILYREMRSYGYFEDLYRKARDLGVNFSRYTEDDKPEVRAAEDGMEICYEEPLTEKEVEDRADMLVLAPAILPNEDNQEISQMLKTPLNEDGFFLEAHVKLRPVDSATDGIFLTGLAHGPKNLSESISQSRAAAGRAASILAREYLLTEAMVAEVDENLCIGCGDCERVCVYKAIEVDPEDEVAEVNEVLCKGCGNCTGVCRPHAVDLKGFSNSKLIDEIDALLSEDGEEQVPVNEPVETGGM</sequence>
<evidence type="ECO:0000256" key="8">
    <source>
        <dbReference type="ARBA" id="ARBA00023014"/>
    </source>
</evidence>
<keyword evidence="11" id="KW-1185">Reference proteome</keyword>
<dbReference type="InterPro" id="IPR017896">
    <property type="entry name" value="4Fe4S_Fe-S-bd"/>
</dbReference>
<feature type="domain" description="4Fe-4S ferredoxin-type" evidence="9">
    <location>
        <begin position="143"/>
        <end position="177"/>
    </location>
</feature>
<keyword evidence="7" id="KW-0408">Iron</keyword>
<feature type="domain" description="4Fe-4S ferredoxin-type" evidence="9">
    <location>
        <begin position="95"/>
        <end position="124"/>
    </location>
</feature>
<dbReference type="PANTHER" id="PTHR43498">
    <property type="entry name" value="FERREDOXIN:COB-COM HETERODISULFIDE REDUCTASE SUBUNIT A"/>
    <property type="match status" value="1"/>
</dbReference>
<keyword evidence="8" id="KW-0411">Iron-sulfur</keyword>
<dbReference type="Gene3D" id="3.40.50.720">
    <property type="entry name" value="NAD(P)-binding Rossmann-like Domain"/>
    <property type="match status" value="1"/>
</dbReference>
<dbReference type="RefSeq" id="WP_089757978.1">
    <property type="nucleotide sequence ID" value="NZ_FNGO01000002.1"/>
</dbReference>
<dbReference type="EMBL" id="FNGO01000002">
    <property type="protein sequence ID" value="SDL19880.1"/>
    <property type="molecule type" value="Genomic_DNA"/>
</dbReference>
<feature type="domain" description="4Fe-4S ferredoxin-type" evidence="9">
    <location>
        <begin position="967"/>
        <end position="996"/>
    </location>
</feature>
<dbReference type="SUPFAM" id="SSF51905">
    <property type="entry name" value="FAD/NAD(P)-binding domain"/>
    <property type="match status" value="2"/>
</dbReference>
<evidence type="ECO:0000313" key="11">
    <source>
        <dbReference type="Proteomes" id="UP000199476"/>
    </source>
</evidence>
<dbReference type="SUPFAM" id="SSF54862">
    <property type="entry name" value="4Fe-4S ferredoxins"/>
    <property type="match status" value="1"/>
</dbReference>
<dbReference type="Pfam" id="PF07992">
    <property type="entry name" value="Pyr_redox_2"/>
    <property type="match status" value="2"/>
</dbReference>
<gene>
    <name evidence="10" type="ORF">SAMN04488692_102107</name>
</gene>
<dbReference type="InterPro" id="IPR017900">
    <property type="entry name" value="4Fe4S_Fe_S_CS"/>
</dbReference>
<dbReference type="AlphaFoldDB" id="A0A1G9I3S2"/>
<dbReference type="InterPro" id="IPR039650">
    <property type="entry name" value="HdrA-like"/>
</dbReference>
<dbReference type="InterPro" id="IPR023753">
    <property type="entry name" value="FAD/NAD-binding_dom"/>
</dbReference>
<name>A0A1G9I3S2_9FIRM</name>
<dbReference type="GO" id="GO:0051539">
    <property type="term" value="F:4 iron, 4 sulfur cluster binding"/>
    <property type="evidence" value="ECO:0007669"/>
    <property type="project" value="UniProtKB-KW"/>
</dbReference>
<dbReference type="STRING" id="321763.SAMN04488692_102107"/>
<evidence type="ECO:0000256" key="1">
    <source>
        <dbReference type="ARBA" id="ARBA00001974"/>
    </source>
</evidence>
<dbReference type="Pfam" id="PF00037">
    <property type="entry name" value="Fer4"/>
    <property type="match status" value="1"/>
</dbReference>
<comment type="similarity">
    <text evidence="2">Belongs to the HdrA family.</text>
</comment>
<evidence type="ECO:0000313" key="10">
    <source>
        <dbReference type="EMBL" id="SDL19880.1"/>
    </source>
</evidence>
<keyword evidence="5" id="KW-0274">FAD</keyword>
<dbReference type="GO" id="GO:0016491">
    <property type="term" value="F:oxidoreductase activity"/>
    <property type="evidence" value="ECO:0007669"/>
    <property type="project" value="UniProtKB-KW"/>
</dbReference>
<dbReference type="PANTHER" id="PTHR43498:SF1">
    <property type="entry name" value="COB--COM HETERODISULFIDE REDUCTASE IRON-SULFUR SUBUNIT A"/>
    <property type="match status" value="1"/>
</dbReference>
<reference evidence="10 11" key="1">
    <citation type="submission" date="2016-10" db="EMBL/GenBank/DDBJ databases">
        <authorList>
            <person name="de Groot N.N."/>
        </authorList>
    </citation>
    <scope>NUCLEOTIDE SEQUENCE [LARGE SCALE GENOMIC DNA]</scope>
    <source>
        <strain evidence="10 11">SLAS-1</strain>
    </source>
</reference>
<organism evidence="10 11">
    <name type="scientific">Halarsenatibacter silvermanii</name>
    <dbReference type="NCBI Taxonomy" id="321763"/>
    <lineage>
        <taxon>Bacteria</taxon>
        <taxon>Bacillati</taxon>
        <taxon>Bacillota</taxon>
        <taxon>Clostridia</taxon>
        <taxon>Halanaerobiales</taxon>
        <taxon>Halarsenatibacteraceae</taxon>
        <taxon>Halarsenatibacter</taxon>
    </lineage>
</organism>
<dbReference type="Pfam" id="PF12831">
    <property type="entry name" value="FAD_oxidored"/>
    <property type="match status" value="1"/>
</dbReference>
<keyword evidence="3" id="KW-0004">4Fe-4S</keyword>
<feature type="domain" description="4Fe-4S ferredoxin-type" evidence="9">
    <location>
        <begin position="936"/>
        <end position="965"/>
    </location>
</feature>
<dbReference type="OrthoDB" id="135003at2"/>
<dbReference type="InterPro" id="IPR036188">
    <property type="entry name" value="FAD/NAD-bd_sf"/>
</dbReference>
<dbReference type="PRINTS" id="PR00411">
    <property type="entry name" value="PNDRDTASEI"/>
</dbReference>
<dbReference type="Pfam" id="PF12838">
    <property type="entry name" value="Fer4_7"/>
    <property type="match status" value="1"/>
</dbReference>
<keyword evidence="6" id="KW-0560">Oxidoreductase</keyword>
<evidence type="ECO:0000256" key="6">
    <source>
        <dbReference type="ARBA" id="ARBA00023002"/>
    </source>
</evidence>
<dbReference type="PROSITE" id="PS51379">
    <property type="entry name" value="4FE4S_FER_2"/>
    <property type="match status" value="4"/>
</dbReference>
<dbReference type="Gene3D" id="3.50.50.60">
    <property type="entry name" value="FAD/NAD(P)-binding domain"/>
    <property type="match status" value="2"/>
</dbReference>
<protein>
    <submittedName>
        <fullName evidence="10">Heterodisulfide reductase subunit A</fullName>
    </submittedName>
</protein>
<keyword evidence="5" id="KW-0285">Flavoprotein</keyword>
<evidence type="ECO:0000256" key="7">
    <source>
        <dbReference type="ARBA" id="ARBA00023004"/>
    </source>
</evidence>
<evidence type="ECO:0000256" key="5">
    <source>
        <dbReference type="ARBA" id="ARBA00022827"/>
    </source>
</evidence>